<dbReference type="CDD" id="cd17330">
    <property type="entry name" value="MFS_SLC46_TetA_like"/>
    <property type="match status" value="1"/>
</dbReference>
<proteinExistence type="predicted"/>
<evidence type="ECO:0000256" key="4">
    <source>
        <dbReference type="ARBA" id="ARBA00022989"/>
    </source>
</evidence>
<feature type="transmembrane region" description="Helical" evidence="6">
    <location>
        <begin position="386"/>
        <end position="404"/>
    </location>
</feature>
<dbReference type="OrthoDB" id="9793283at2"/>
<feature type="transmembrane region" description="Helical" evidence="6">
    <location>
        <begin position="361"/>
        <end position="380"/>
    </location>
</feature>
<dbReference type="PRINTS" id="PR01035">
    <property type="entry name" value="TCRTETA"/>
</dbReference>
<dbReference type="InterPro" id="IPR020846">
    <property type="entry name" value="MFS_dom"/>
</dbReference>
<dbReference type="PROSITE" id="PS50850">
    <property type="entry name" value="MFS"/>
    <property type="match status" value="1"/>
</dbReference>
<feature type="transmembrane region" description="Helical" evidence="6">
    <location>
        <begin position="263"/>
        <end position="282"/>
    </location>
</feature>
<organism evidence="8 9">
    <name type="scientific">Prosthecochloris marina</name>
    <dbReference type="NCBI Taxonomy" id="2017681"/>
    <lineage>
        <taxon>Bacteria</taxon>
        <taxon>Pseudomonadati</taxon>
        <taxon>Chlorobiota</taxon>
        <taxon>Chlorobiia</taxon>
        <taxon>Chlorobiales</taxon>
        <taxon>Chlorobiaceae</taxon>
        <taxon>Prosthecochloris</taxon>
    </lineage>
</organism>
<evidence type="ECO:0000256" key="5">
    <source>
        <dbReference type="ARBA" id="ARBA00023136"/>
    </source>
</evidence>
<feature type="transmembrane region" description="Helical" evidence="6">
    <location>
        <begin position="294"/>
        <end position="312"/>
    </location>
</feature>
<evidence type="ECO:0000259" key="7">
    <source>
        <dbReference type="PROSITE" id="PS50850"/>
    </source>
</evidence>
<evidence type="ECO:0000256" key="1">
    <source>
        <dbReference type="ARBA" id="ARBA00004141"/>
    </source>
</evidence>
<dbReference type="GO" id="GO:0022857">
    <property type="term" value="F:transmembrane transporter activity"/>
    <property type="evidence" value="ECO:0007669"/>
    <property type="project" value="InterPro"/>
</dbReference>
<feature type="transmembrane region" description="Helical" evidence="6">
    <location>
        <begin position="39"/>
        <end position="59"/>
    </location>
</feature>
<feature type="transmembrane region" description="Helical" evidence="6">
    <location>
        <begin position="156"/>
        <end position="178"/>
    </location>
</feature>
<protein>
    <submittedName>
        <fullName evidence="8">Tetracycline resistance MFS efflux pump</fullName>
    </submittedName>
</protein>
<evidence type="ECO:0000313" key="8">
    <source>
        <dbReference type="EMBL" id="PWW83284.1"/>
    </source>
</evidence>
<comment type="subcellular location">
    <subcellularLocation>
        <location evidence="1">Membrane</location>
        <topology evidence="1">Multi-pass membrane protein</topology>
    </subcellularLocation>
</comment>
<feature type="transmembrane region" description="Helical" evidence="6">
    <location>
        <begin position="71"/>
        <end position="90"/>
    </location>
</feature>
<sequence>MKKSPLAILFLTVLLDLIGFGIVLPLLPTYAKDLGASPFMIGLIAATYASMQFLFSPVWGRLSDFIGRRPVMLGSIFVASISYLFFAKASTIPLLILARALSGIGSANIAAAQAYITDVTDSNSRSKAMGMLGAAFGIGFIIGPLIGGVIKTNFGIEMVGFIAAALIGFDFILALFFLPESNKEAKKISDYLGSARKPSGKPLLFSIREKSANYLGGMVQAVSSPPIALLLSANFIFTFGIVNMQIASILLWKEYFLASDQQIGYLFAYVGVISVVVQGGLINQLNKRFGEHKLFLWGHLTTFIGVFFIPFIPQTTLFTLGLGILFFFAIGTSLANPINISMLSLYSYTQKQGQIMGYGQSINSLARIFGPVCGSMLYGILPSMPFIVAGILMVAGTVISLSLFRYKIEAFDATPESPVSPQTVE</sequence>
<evidence type="ECO:0000313" key="9">
    <source>
        <dbReference type="Proteomes" id="UP000246278"/>
    </source>
</evidence>
<keyword evidence="5 6" id="KW-0472">Membrane</keyword>
<accession>A0A317T977</accession>
<keyword evidence="9" id="KW-1185">Reference proteome</keyword>
<dbReference type="SUPFAM" id="SSF103473">
    <property type="entry name" value="MFS general substrate transporter"/>
    <property type="match status" value="1"/>
</dbReference>
<dbReference type="GO" id="GO:0016020">
    <property type="term" value="C:membrane"/>
    <property type="evidence" value="ECO:0007669"/>
    <property type="project" value="UniProtKB-SubCell"/>
</dbReference>
<dbReference type="PANTHER" id="PTHR23504">
    <property type="entry name" value="MAJOR FACILITATOR SUPERFAMILY DOMAIN-CONTAINING PROTEIN 10"/>
    <property type="match status" value="1"/>
</dbReference>
<dbReference type="PANTHER" id="PTHR23504:SF15">
    <property type="entry name" value="MAJOR FACILITATOR SUPERFAMILY (MFS) PROFILE DOMAIN-CONTAINING PROTEIN"/>
    <property type="match status" value="1"/>
</dbReference>
<feature type="transmembrane region" description="Helical" evidence="6">
    <location>
        <begin position="318"/>
        <end position="340"/>
    </location>
</feature>
<comment type="caution">
    <text evidence="8">The sequence shown here is derived from an EMBL/GenBank/DDBJ whole genome shotgun (WGS) entry which is preliminary data.</text>
</comment>
<dbReference type="InterPro" id="IPR001958">
    <property type="entry name" value="Tet-R_TetA/multi-R_MdtG-like"/>
</dbReference>
<dbReference type="Proteomes" id="UP000246278">
    <property type="component" value="Unassembled WGS sequence"/>
</dbReference>
<evidence type="ECO:0000256" key="2">
    <source>
        <dbReference type="ARBA" id="ARBA00022448"/>
    </source>
</evidence>
<reference evidence="9" key="1">
    <citation type="submission" date="2017-10" db="EMBL/GenBank/DDBJ databases">
        <authorList>
            <person name="Gaisin V.A."/>
            <person name="Rysina M.S."/>
            <person name="Grouzdev D.S."/>
        </authorList>
    </citation>
    <scope>NUCLEOTIDE SEQUENCE [LARGE SCALE GENOMIC DNA]</scope>
    <source>
        <strain evidence="9">V1</strain>
    </source>
</reference>
<dbReference type="InterPro" id="IPR011701">
    <property type="entry name" value="MFS"/>
</dbReference>
<feature type="transmembrane region" description="Helical" evidence="6">
    <location>
        <begin position="128"/>
        <end position="150"/>
    </location>
</feature>
<keyword evidence="3 6" id="KW-0812">Transmembrane</keyword>
<dbReference type="AlphaFoldDB" id="A0A317T977"/>
<dbReference type="Pfam" id="PF07690">
    <property type="entry name" value="MFS_1"/>
    <property type="match status" value="1"/>
</dbReference>
<feature type="domain" description="Major facilitator superfamily (MFS) profile" evidence="7">
    <location>
        <begin position="5"/>
        <end position="408"/>
    </location>
</feature>
<feature type="transmembrane region" description="Helical" evidence="6">
    <location>
        <begin position="227"/>
        <end position="251"/>
    </location>
</feature>
<keyword evidence="2" id="KW-0813">Transport</keyword>
<dbReference type="Gene3D" id="1.20.1250.20">
    <property type="entry name" value="MFS general substrate transporter like domains"/>
    <property type="match status" value="1"/>
</dbReference>
<feature type="transmembrane region" description="Helical" evidence="6">
    <location>
        <begin position="7"/>
        <end position="27"/>
    </location>
</feature>
<dbReference type="EMBL" id="PDNZ01000001">
    <property type="protein sequence ID" value="PWW83284.1"/>
    <property type="molecule type" value="Genomic_DNA"/>
</dbReference>
<name>A0A317T977_9CHLB</name>
<evidence type="ECO:0000256" key="3">
    <source>
        <dbReference type="ARBA" id="ARBA00022692"/>
    </source>
</evidence>
<keyword evidence="4 6" id="KW-1133">Transmembrane helix</keyword>
<evidence type="ECO:0000256" key="6">
    <source>
        <dbReference type="SAM" id="Phobius"/>
    </source>
</evidence>
<gene>
    <name evidence="8" type="ORF">CR164_01640</name>
</gene>
<dbReference type="InterPro" id="IPR036259">
    <property type="entry name" value="MFS_trans_sf"/>
</dbReference>